<keyword evidence="1" id="KW-0472">Membrane</keyword>
<gene>
    <name evidence="2" type="ORF">GW579_15425</name>
</gene>
<dbReference type="GO" id="GO:0005886">
    <property type="term" value="C:plasma membrane"/>
    <property type="evidence" value="ECO:0007669"/>
    <property type="project" value="TreeGrafter"/>
</dbReference>
<dbReference type="GO" id="GO:0019645">
    <property type="term" value="P:anaerobic electron transport chain"/>
    <property type="evidence" value="ECO:0007669"/>
    <property type="project" value="InterPro"/>
</dbReference>
<feature type="transmembrane region" description="Helical" evidence="1">
    <location>
        <begin position="113"/>
        <end position="135"/>
    </location>
</feature>
<dbReference type="GO" id="GO:0009390">
    <property type="term" value="C:dimethyl sulfoxide reductase complex"/>
    <property type="evidence" value="ECO:0007669"/>
    <property type="project" value="TreeGrafter"/>
</dbReference>
<feature type="transmembrane region" description="Helical" evidence="1">
    <location>
        <begin position="42"/>
        <end position="67"/>
    </location>
</feature>
<sequence length="282" mass="30420">MHEWPLIIFTLLIQSSVGITLFTTLILISGADKLSAREKHRLALPAMLTAFIAGALGLIASTAHLGYPLNALHALSHFSSSWLSREIVFASAYLAALGLATLIALLTKRVIALLMVIAVAMGAVDIFCMSAIYVHASVVTWMHFNTYVMFGGTALTLGAVSGMWTLAARPMLAWGTVRRLAVMSIGVLIAITVLRLLVQPVYGNYLASLGGADLITFPHQPLEAYGQMAVTRFAAWALLIAGVCVTALSLHTQRFSRLRLLAGAVLILIAEVMLRFNFFSIH</sequence>
<dbReference type="InterPro" id="IPR007059">
    <property type="entry name" value="DmsC"/>
</dbReference>
<feature type="transmembrane region" description="Helical" evidence="1">
    <location>
        <begin position="258"/>
        <end position="278"/>
    </location>
</feature>
<organism evidence="2 3">
    <name type="scientific">Rahnella contaminans</name>
    <dbReference type="NCBI Taxonomy" id="2703882"/>
    <lineage>
        <taxon>Bacteria</taxon>
        <taxon>Pseudomonadati</taxon>
        <taxon>Pseudomonadota</taxon>
        <taxon>Gammaproteobacteria</taxon>
        <taxon>Enterobacterales</taxon>
        <taxon>Yersiniaceae</taxon>
        <taxon>Rahnella</taxon>
    </lineage>
</organism>
<protein>
    <submittedName>
        <fullName evidence="2">Dimethyl sulfoxide reductase anchor subunit</fullName>
    </submittedName>
</protein>
<keyword evidence="3" id="KW-1185">Reference proteome</keyword>
<dbReference type="PANTHER" id="PTHR38095:SF2">
    <property type="entry name" value="ANAEROBIC DIMETHYL SULFOXIDE REDUCTASE CHAIN C"/>
    <property type="match status" value="1"/>
</dbReference>
<dbReference type="AlphaFoldDB" id="A0A6M2B5Q8"/>
<accession>A0A6M2B5Q8</accession>
<name>A0A6M2B5Q8_9GAMM</name>
<dbReference type="EMBL" id="JAADJS010000003">
    <property type="protein sequence ID" value="NGX88468.1"/>
    <property type="molecule type" value="Genomic_DNA"/>
</dbReference>
<dbReference type="RefSeq" id="WP_165059908.1">
    <property type="nucleotide sequence ID" value="NZ_JAADJS010000003.1"/>
</dbReference>
<reference evidence="2 3" key="1">
    <citation type="submission" date="2020-03" db="EMBL/GenBank/DDBJ databases">
        <title>Rahnella aceri sp. nov., isoated from traditional Jeju Makgeolli.</title>
        <authorList>
            <person name="Kim I.S."/>
            <person name="Jeon D."/>
        </authorList>
    </citation>
    <scope>NUCLEOTIDE SEQUENCE [LARGE SCALE GENOMIC DNA]</scope>
    <source>
        <strain evidence="2 3">Lac-M11</strain>
    </source>
</reference>
<dbReference type="Proteomes" id="UP000476696">
    <property type="component" value="Unassembled WGS sequence"/>
</dbReference>
<evidence type="ECO:0000313" key="3">
    <source>
        <dbReference type="Proteomes" id="UP000476696"/>
    </source>
</evidence>
<evidence type="ECO:0000256" key="1">
    <source>
        <dbReference type="SAM" id="Phobius"/>
    </source>
</evidence>
<feature type="transmembrane region" description="Helical" evidence="1">
    <location>
        <begin position="6"/>
        <end position="30"/>
    </location>
</feature>
<feature type="transmembrane region" description="Helical" evidence="1">
    <location>
        <begin position="87"/>
        <end position="106"/>
    </location>
</feature>
<feature type="transmembrane region" description="Helical" evidence="1">
    <location>
        <begin position="147"/>
        <end position="168"/>
    </location>
</feature>
<keyword evidence="1" id="KW-0812">Transmembrane</keyword>
<dbReference type="Pfam" id="PF04976">
    <property type="entry name" value="DmsC"/>
    <property type="match status" value="1"/>
</dbReference>
<evidence type="ECO:0000313" key="2">
    <source>
        <dbReference type="EMBL" id="NGX88468.1"/>
    </source>
</evidence>
<dbReference type="GO" id="GO:0009389">
    <property type="term" value="F:dimethyl sulfoxide reductase activity"/>
    <property type="evidence" value="ECO:0007669"/>
    <property type="project" value="TreeGrafter"/>
</dbReference>
<dbReference type="PANTHER" id="PTHR38095">
    <property type="entry name" value="ANAEROBIC DIMETHYL SULFOXIDE REDUCTASE CHAIN YNFH"/>
    <property type="match status" value="1"/>
</dbReference>
<keyword evidence="1" id="KW-1133">Transmembrane helix</keyword>
<comment type="caution">
    <text evidence="2">The sequence shown here is derived from an EMBL/GenBank/DDBJ whole genome shotgun (WGS) entry which is preliminary data.</text>
</comment>
<feature type="transmembrane region" description="Helical" evidence="1">
    <location>
        <begin position="180"/>
        <end position="198"/>
    </location>
</feature>
<feature type="transmembrane region" description="Helical" evidence="1">
    <location>
        <begin position="233"/>
        <end position="251"/>
    </location>
</feature>
<proteinExistence type="predicted"/>